<evidence type="ECO:0000313" key="2">
    <source>
        <dbReference type="EMBL" id="JAG15015.1"/>
    </source>
</evidence>
<keyword evidence="2" id="KW-0489">Methyltransferase</keyword>
<evidence type="ECO:0000313" key="3">
    <source>
        <dbReference type="EMBL" id="JAG15016.1"/>
    </source>
</evidence>
<sequence>MVWLLALLVSYAFVGLQATPSEDLVDEMIYELNQDLLNKHQDMVEIPAIDEKLEKKILGHKVNVVEFKGEGGWFRNASTIRRTGSLAMDQGNTSLTLGVSLGLQDVEFGFEYYHIKFLNIGYHGRLEASIGQNSIYAHMTMSFPESGPCKTTVDQLEVQALDKIHLKLTGRSKIPDKLFSLIAQHLANGYHRKIAHAVSEKLTDAAKQVLAKHEICDQFLL</sequence>
<organism evidence="2">
    <name type="scientific">Lygus hesperus</name>
    <name type="common">Western plant bug</name>
    <dbReference type="NCBI Taxonomy" id="30085"/>
    <lineage>
        <taxon>Eukaryota</taxon>
        <taxon>Metazoa</taxon>
        <taxon>Ecdysozoa</taxon>
        <taxon>Arthropoda</taxon>
        <taxon>Hexapoda</taxon>
        <taxon>Insecta</taxon>
        <taxon>Pterygota</taxon>
        <taxon>Neoptera</taxon>
        <taxon>Paraneoptera</taxon>
        <taxon>Hemiptera</taxon>
        <taxon>Heteroptera</taxon>
        <taxon>Panheteroptera</taxon>
        <taxon>Cimicomorpha</taxon>
        <taxon>Miridae</taxon>
        <taxon>Mirini</taxon>
        <taxon>Lygus</taxon>
    </lineage>
</organism>
<dbReference type="EMBL" id="GBHO01028588">
    <property type="protein sequence ID" value="JAG15016.1"/>
    <property type="molecule type" value="Transcribed_RNA"/>
</dbReference>
<evidence type="ECO:0000256" key="1">
    <source>
        <dbReference type="SAM" id="SignalP"/>
    </source>
</evidence>
<gene>
    <name evidence="2" type="primary">rlmH_5</name>
    <name evidence="4" type="synonym">rlmH_10</name>
    <name evidence="5" type="synonym">rlmH_12</name>
    <name evidence="7" type="synonym">rlmH_15</name>
    <name evidence="3" type="synonym">rlmH_3</name>
    <name evidence="6" type="synonym">rlmH_8</name>
    <name evidence="2" type="ORF">CM83_73515</name>
    <name evidence="3" type="ORF">CM83_73517</name>
    <name evidence="4" type="ORF">CM83_73521</name>
    <name evidence="5" type="ORF">CM83_73526</name>
    <name evidence="6" type="ORF">CM83_73531</name>
    <name evidence="7" type="ORF">CM83_73536</name>
</gene>
<reference evidence="2" key="1">
    <citation type="journal article" date="2014" name="PLoS ONE">
        <title>Transcriptome-Based Identification of ABC Transporters in the Western Tarnished Plant Bug Lygus hesperus.</title>
        <authorList>
            <person name="Hull J.J."/>
            <person name="Chaney K."/>
            <person name="Geib S.M."/>
            <person name="Fabrick J.A."/>
            <person name="Brent C.S."/>
            <person name="Walsh D."/>
            <person name="Lavine L.C."/>
        </authorList>
    </citation>
    <scope>NUCLEOTIDE SEQUENCE</scope>
</reference>
<reference evidence="2" key="2">
    <citation type="submission" date="2014-07" db="EMBL/GenBank/DDBJ databases">
        <authorList>
            <person name="Hull J."/>
        </authorList>
    </citation>
    <scope>NUCLEOTIDE SEQUENCE</scope>
</reference>
<dbReference type="InterPro" id="IPR020234">
    <property type="entry name" value="Mite_allergen_group-7"/>
</dbReference>
<feature type="signal peptide" evidence="1">
    <location>
        <begin position="1"/>
        <end position="18"/>
    </location>
</feature>
<dbReference type="InterPro" id="IPR038602">
    <property type="entry name" value="Mite_allergen_7_sf"/>
</dbReference>
<dbReference type="EMBL" id="GBHO01028584">
    <property type="protein sequence ID" value="JAG15020.1"/>
    <property type="molecule type" value="Transcribed_RNA"/>
</dbReference>
<proteinExistence type="predicted"/>
<evidence type="ECO:0000313" key="7">
    <source>
        <dbReference type="EMBL" id="JAG34588.1"/>
    </source>
</evidence>
<dbReference type="EMBL" id="GBHO01009016">
    <property type="protein sequence ID" value="JAG34588.1"/>
    <property type="molecule type" value="Transcribed_RNA"/>
</dbReference>
<dbReference type="Gene3D" id="3.15.10.50">
    <property type="match status" value="1"/>
</dbReference>
<dbReference type="GO" id="GO:0008168">
    <property type="term" value="F:methyltransferase activity"/>
    <property type="evidence" value="ECO:0007669"/>
    <property type="project" value="UniProtKB-KW"/>
</dbReference>
<keyword evidence="1" id="KW-0732">Signal</keyword>
<name>A0A0A9XD42_LYGHE</name>
<evidence type="ECO:0000313" key="6">
    <source>
        <dbReference type="EMBL" id="JAG26945.1"/>
    </source>
</evidence>
<dbReference type="Pfam" id="PF16984">
    <property type="entry name" value="Grp7_allergen"/>
    <property type="match status" value="1"/>
</dbReference>
<feature type="chain" id="PRO_5007389554" evidence="1">
    <location>
        <begin position="19"/>
        <end position="221"/>
    </location>
</feature>
<dbReference type="GO" id="GO:0032259">
    <property type="term" value="P:methylation"/>
    <property type="evidence" value="ECO:0007669"/>
    <property type="project" value="UniProtKB-KW"/>
</dbReference>
<dbReference type="EMBL" id="GBHO01016659">
    <property type="protein sequence ID" value="JAG26945.1"/>
    <property type="molecule type" value="Transcribed_RNA"/>
</dbReference>
<dbReference type="EMBL" id="GBHO01028586">
    <property type="protein sequence ID" value="JAG15018.1"/>
    <property type="molecule type" value="Transcribed_RNA"/>
</dbReference>
<evidence type="ECO:0000313" key="4">
    <source>
        <dbReference type="EMBL" id="JAG15018.1"/>
    </source>
</evidence>
<accession>A0A0A9XD42</accession>
<evidence type="ECO:0000313" key="5">
    <source>
        <dbReference type="EMBL" id="JAG15020.1"/>
    </source>
</evidence>
<protein>
    <submittedName>
        <fullName evidence="2">Ribosomal RNA large subunit methyltransferase H</fullName>
    </submittedName>
</protein>
<dbReference type="AlphaFoldDB" id="A0A0A9XD42"/>
<dbReference type="EMBL" id="GBHO01028589">
    <property type="protein sequence ID" value="JAG15015.1"/>
    <property type="molecule type" value="Transcribed_RNA"/>
</dbReference>
<keyword evidence="2" id="KW-0808">Transferase</keyword>